<reference evidence="1" key="1">
    <citation type="journal article" date="2021" name="Sci. Rep.">
        <title>Diploid genomic architecture of Nitzschia inconspicua, an elite biomass production diatom.</title>
        <authorList>
            <person name="Oliver A."/>
            <person name="Podell S."/>
            <person name="Pinowska A."/>
            <person name="Traller J.C."/>
            <person name="Smith S.R."/>
            <person name="McClure R."/>
            <person name="Beliaev A."/>
            <person name="Bohutskyi P."/>
            <person name="Hill E.A."/>
            <person name="Rabines A."/>
            <person name="Zheng H."/>
            <person name="Allen L.Z."/>
            <person name="Kuo A."/>
            <person name="Grigoriev I.V."/>
            <person name="Allen A.E."/>
            <person name="Hazlebeck D."/>
            <person name="Allen E.E."/>
        </authorList>
    </citation>
    <scope>NUCLEOTIDE SEQUENCE</scope>
    <source>
        <strain evidence="1">Hildebrandi</strain>
    </source>
</reference>
<organism evidence="1 2">
    <name type="scientific">Nitzschia inconspicua</name>
    <dbReference type="NCBI Taxonomy" id="303405"/>
    <lineage>
        <taxon>Eukaryota</taxon>
        <taxon>Sar</taxon>
        <taxon>Stramenopiles</taxon>
        <taxon>Ochrophyta</taxon>
        <taxon>Bacillariophyta</taxon>
        <taxon>Bacillariophyceae</taxon>
        <taxon>Bacillariophycidae</taxon>
        <taxon>Bacillariales</taxon>
        <taxon>Bacillariaceae</taxon>
        <taxon>Nitzschia</taxon>
    </lineage>
</organism>
<dbReference type="EMBL" id="JAGRRH010000015">
    <property type="protein sequence ID" value="KAG7356501.1"/>
    <property type="molecule type" value="Genomic_DNA"/>
</dbReference>
<comment type="caution">
    <text evidence="1">The sequence shown here is derived from an EMBL/GenBank/DDBJ whole genome shotgun (WGS) entry which is preliminary data.</text>
</comment>
<evidence type="ECO:0000313" key="1">
    <source>
        <dbReference type="EMBL" id="KAG7356501.1"/>
    </source>
</evidence>
<name>A0A9K3PRB6_9STRA</name>
<accession>A0A9K3PRB6</accession>
<dbReference type="Proteomes" id="UP000693970">
    <property type="component" value="Unassembled WGS sequence"/>
</dbReference>
<proteinExistence type="predicted"/>
<sequence>MKISDTVMGGQPVTFDDIKTHRDILKKFTYVLFEDDTDRRWNPRALEKACDNDDYDDDLHFKDDLMFVKWCGEARQAFLSRNAPGLPVETFRLYGDDPDGRGILMDTRTLIDHFNALASVAQANHMELQRQRRVLNDIRNAFNVESKITSSFIIEKLFKMERSIRRLEENLIGEAPASAPPPSKGVIRFSISSKGLPKNASLSEVTTAFFADDYMTGYLLDTKSPSWNELDAQEKKSLRSKFSCIKRAVRIVLQHADSFPLKSNNPVQYKDLIRGIATKAEEKIRENLGFDSKTITIYKVEKQLTLPRMKGLEKSLNLPDNTPDDMRKFFNSN</sequence>
<dbReference type="OrthoDB" id="10470413at2759"/>
<gene>
    <name evidence="1" type="ORF">IV203_001187</name>
</gene>
<reference evidence="1" key="2">
    <citation type="submission" date="2021-04" db="EMBL/GenBank/DDBJ databases">
        <authorList>
            <person name="Podell S."/>
        </authorList>
    </citation>
    <scope>NUCLEOTIDE SEQUENCE</scope>
    <source>
        <strain evidence="1">Hildebrandi</strain>
    </source>
</reference>
<dbReference type="AlphaFoldDB" id="A0A9K3PRB6"/>
<keyword evidence="2" id="KW-1185">Reference proteome</keyword>
<evidence type="ECO:0000313" key="2">
    <source>
        <dbReference type="Proteomes" id="UP000693970"/>
    </source>
</evidence>
<protein>
    <submittedName>
        <fullName evidence="1">Uncharacterized protein</fullName>
    </submittedName>
</protein>